<feature type="region of interest" description="Disordered" evidence="1">
    <location>
        <begin position="251"/>
        <end position="278"/>
    </location>
</feature>
<protein>
    <submittedName>
        <fullName evidence="3">Uncharacterized protein</fullName>
    </submittedName>
</protein>
<name>A0A8H8DI35_9FUNG</name>
<feature type="chain" id="PRO_5034637444" evidence="2">
    <location>
        <begin position="27"/>
        <end position="278"/>
    </location>
</feature>
<accession>A0A8H8DI35</accession>
<evidence type="ECO:0000313" key="4">
    <source>
        <dbReference type="Proteomes" id="UP000673691"/>
    </source>
</evidence>
<feature type="region of interest" description="Disordered" evidence="1">
    <location>
        <begin position="29"/>
        <end position="51"/>
    </location>
</feature>
<reference evidence="3 4" key="1">
    <citation type="journal article" name="Sci. Rep.">
        <title>Genome-scale phylogenetic analyses confirm Olpidium as the closest living zoosporic fungus to the non-flagellated, terrestrial fungi.</title>
        <authorList>
            <person name="Chang Y."/>
            <person name="Rochon D."/>
            <person name="Sekimoto S."/>
            <person name="Wang Y."/>
            <person name="Chovatia M."/>
            <person name="Sandor L."/>
            <person name="Salamov A."/>
            <person name="Grigoriev I.V."/>
            <person name="Stajich J.E."/>
            <person name="Spatafora J.W."/>
        </authorList>
    </citation>
    <scope>NUCLEOTIDE SEQUENCE [LARGE SCALE GENOMIC DNA]</scope>
    <source>
        <strain evidence="3">S191</strain>
    </source>
</reference>
<keyword evidence="4" id="KW-1185">Reference proteome</keyword>
<organism evidence="3 4">
    <name type="scientific">Olpidium bornovanus</name>
    <dbReference type="NCBI Taxonomy" id="278681"/>
    <lineage>
        <taxon>Eukaryota</taxon>
        <taxon>Fungi</taxon>
        <taxon>Fungi incertae sedis</taxon>
        <taxon>Olpidiomycota</taxon>
        <taxon>Olpidiomycotina</taxon>
        <taxon>Olpidiomycetes</taxon>
        <taxon>Olpidiales</taxon>
        <taxon>Olpidiaceae</taxon>
        <taxon>Olpidium</taxon>
    </lineage>
</organism>
<feature type="signal peptide" evidence="2">
    <location>
        <begin position="1"/>
        <end position="26"/>
    </location>
</feature>
<dbReference type="Proteomes" id="UP000673691">
    <property type="component" value="Unassembled WGS sequence"/>
</dbReference>
<dbReference type="AlphaFoldDB" id="A0A8H8DI35"/>
<evidence type="ECO:0000256" key="2">
    <source>
        <dbReference type="SAM" id="SignalP"/>
    </source>
</evidence>
<dbReference type="EMBL" id="JAEFCI010007307">
    <property type="protein sequence ID" value="KAG5459140.1"/>
    <property type="molecule type" value="Genomic_DNA"/>
</dbReference>
<sequence length="278" mass="30422">MALRQKLRAFFFFFFFFFFCIRSSSRRRIPPPNPNGAVDDGPAFPPRSLQSERVPRRQLEKLFSFDDGAEVARSNRGPPIVVSRLPTPPSSALLAPNARYLPTAAGSSPLDGWTNIAMPSSVAPPPSPPPPPPTSTPLVGAILTSFWSAPLPLSTRTRGSRHLPTPSARHVCQNRYMQPAGTRTEEILFPENTKPSATSTVMWNSCCPADRFATQYVAVNCSPWNACGGTSAQKMTSRIWRGAAVNVKKAGLRRPSGQPGRSPLFRDRYEPATATVSR</sequence>
<feature type="region of interest" description="Disordered" evidence="1">
    <location>
        <begin position="116"/>
        <end position="136"/>
    </location>
</feature>
<keyword evidence="2" id="KW-0732">Signal</keyword>
<gene>
    <name evidence="3" type="ORF">BJ554DRAFT_495</name>
</gene>
<comment type="caution">
    <text evidence="3">The sequence shown here is derived from an EMBL/GenBank/DDBJ whole genome shotgun (WGS) entry which is preliminary data.</text>
</comment>
<evidence type="ECO:0000256" key="1">
    <source>
        <dbReference type="SAM" id="MobiDB-lite"/>
    </source>
</evidence>
<proteinExistence type="predicted"/>
<evidence type="ECO:0000313" key="3">
    <source>
        <dbReference type="EMBL" id="KAG5459140.1"/>
    </source>
</evidence>
<feature type="compositionally biased region" description="Pro residues" evidence="1">
    <location>
        <begin position="122"/>
        <end position="135"/>
    </location>
</feature>